<accession>A0A2N1MGF9</accession>
<dbReference type="VEuPathDB" id="FungiDB:FUN_004163"/>
<dbReference type="EMBL" id="LLXL01002491">
    <property type="protein sequence ID" value="PKK60704.1"/>
    <property type="molecule type" value="Genomic_DNA"/>
</dbReference>
<organism evidence="2 3">
    <name type="scientific">Rhizophagus irregularis</name>
    <dbReference type="NCBI Taxonomy" id="588596"/>
    <lineage>
        <taxon>Eukaryota</taxon>
        <taxon>Fungi</taxon>
        <taxon>Fungi incertae sedis</taxon>
        <taxon>Mucoromycota</taxon>
        <taxon>Glomeromycotina</taxon>
        <taxon>Glomeromycetes</taxon>
        <taxon>Glomerales</taxon>
        <taxon>Glomeraceae</taxon>
        <taxon>Rhizophagus</taxon>
    </lineage>
</organism>
<sequence>MTVPEKRIISFKPATTYNRTSKTGSNRIPLKFNRFSPSSSAKGDLEEVTTELTAVQGNPGHDSNIHIPNISPDHPYMLDTSDSCL</sequence>
<name>A0A2N1MGF9_9GLOM</name>
<protein>
    <submittedName>
        <fullName evidence="2">Uncharacterized protein</fullName>
    </submittedName>
</protein>
<reference evidence="2 3" key="1">
    <citation type="submission" date="2016-04" db="EMBL/GenBank/DDBJ databases">
        <title>Genome analyses suggest a sexual origin of heterokaryosis in a supposedly ancient asexual fungus.</title>
        <authorList>
            <person name="Ropars J."/>
            <person name="Sedzielewska K."/>
            <person name="Noel J."/>
            <person name="Charron P."/>
            <person name="Farinelli L."/>
            <person name="Marton T."/>
            <person name="Kruger M."/>
            <person name="Pelin A."/>
            <person name="Brachmann A."/>
            <person name="Corradi N."/>
        </authorList>
    </citation>
    <scope>NUCLEOTIDE SEQUENCE [LARGE SCALE GENOMIC DNA]</scope>
    <source>
        <strain evidence="2 3">C2</strain>
    </source>
</reference>
<dbReference type="AlphaFoldDB" id="A0A2N1MGF9"/>
<reference evidence="2 3" key="2">
    <citation type="submission" date="2017-10" db="EMBL/GenBank/DDBJ databases">
        <title>Extensive intraspecific genome diversity in a model arbuscular mycorrhizal fungus.</title>
        <authorList>
            <person name="Chen E.C.H."/>
            <person name="Morin E."/>
            <person name="Baudet D."/>
            <person name="Noel J."/>
            <person name="Ndikumana S."/>
            <person name="Charron P."/>
            <person name="St-Onge C."/>
            <person name="Giorgi J."/>
            <person name="Grigoriev I.V."/>
            <person name="Roux C."/>
            <person name="Martin F.M."/>
            <person name="Corradi N."/>
        </authorList>
    </citation>
    <scope>NUCLEOTIDE SEQUENCE [LARGE SCALE GENOMIC DNA]</scope>
    <source>
        <strain evidence="2 3">C2</strain>
    </source>
</reference>
<gene>
    <name evidence="2" type="ORF">RhiirC2_792938</name>
</gene>
<comment type="caution">
    <text evidence="2">The sequence shown here is derived from an EMBL/GenBank/DDBJ whole genome shotgun (WGS) entry which is preliminary data.</text>
</comment>
<dbReference type="Proteomes" id="UP000233469">
    <property type="component" value="Unassembled WGS sequence"/>
</dbReference>
<evidence type="ECO:0000313" key="2">
    <source>
        <dbReference type="EMBL" id="PKK60704.1"/>
    </source>
</evidence>
<proteinExistence type="predicted"/>
<feature type="region of interest" description="Disordered" evidence="1">
    <location>
        <begin position="55"/>
        <end position="85"/>
    </location>
</feature>
<evidence type="ECO:0000256" key="1">
    <source>
        <dbReference type="SAM" id="MobiDB-lite"/>
    </source>
</evidence>
<evidence type="ECO:0000313" key="3">
    <source>
        <dbReference type="Proteomes" id="UP000233469"/>
    </source>
</evidence>